<protein>
    <recommendedName>
        <fullName evidence="6">Lipoprotein</fullName>
    </recommendedName>
</protein>
<organism evidence="3 4">
    <name type="scientific">Pseudoduganella buxea</name>
    <dbReference type="NCBI Taxonomy" id="1949069"/>
    <lineage>
        <taxon>Bacteria</taxon>
        <taxon>Pseudomonadati</taxon>
        <taxon>Pseudomonadota</taxon>
        <taxon>Betaproteobacteria</taxon>
        <taxon>Burkholderiales</taxon>
        <taxon>Oxalobacteraceae</taxon>
        <taxon>Telluria group</taxon>
        <taxon>Pseudoduganella</taxon>
    </lineage>
</organism>
<evidence type="ECO:0000313" key="2">
    <source>
        <dbReference type="EMBL" id="GGB95299.1"/>
    </source>
</evidence>
<dbReference type="AlphaFoldDB" id="A0A6I3T1F6"/>
<comment type="caution">
    <text evidence="3">The sequence shown here is derived from an EMBL/GenBank/DDBJ whole genome shotgun (WGS) entry which is preliminary data.</text>
</comment>
<evidence type="ECO:0000313" key="3">
    <source>
        <dbReference type="EMBL" id="MTV53477.1"/>
    </source>
</evidence>
<reference evidence="2" key="1">
    <citation type="journal article" date="2014" name="Int. J. Syst. Evol. Microbiol.">
        <title>Complete genome of a new Firmicutes species belonging to the dominant human colonic microbiota ('Ruminococcus bicirculans') reveals two chromosomes and a selective capacity to utilize plant glucans.</title>
        <authorList>
            <consortium name="NISC Comparative Sequencing Program"/>
            <person name="Wegmann U."/>
            <person name="Louis P."/>
            <person name="Goesmann A."/>
            <person name="Henrissat B."/>
            <person name="Duncan S.H."/>
            <person name="Flint H.J."/>
        </authorList>
    </citation>
    <scope>NUCLEOTIDE SEQUENCE</scope>
    <source>
        <strain evidence="2">CGMCC 1.15931</strain>
    </source>
</reference>
<evidence type="ECO:0008006" key="6">
    <source>
        <dbReference type="Google" id="ProtNLM"/>
    </source>
</evidence>
<dbReference type="Proteomes" id="UP000430634">
    <property type="component" value="Unassembled WGS sequence"/>
</dbReference>
<reference evidence="3 4" key="3">
    <citation type="submission" date="2019-11" db="EMBL/GenBank/DDBJ databases">
        <title>Type strains purchased from KCTC, JCM and DSMZ.</title>
        <authorList>
            <person name="Lu H."/>
        </authorList>
    </citation>
    <scope>NUCLEOTIDE SEQUENCE [LARGE SCALE GENOMIC DNA]</scope>
    <source>
        <strain evidence="3 4">KCTC 52429</strain>
    </source>
</reference>
<evidence type="ECO:0000313" key="4">
    <source>
        <dbReference type="Proteomes" id="UP000430634"/>
    </source>
</evidence>
<feature type="chain" id="PRO_5026222897" description="Lipoprotein" evidence="1">
    <location>
        <begin position="20"/>
        <end position="202"/>
    </location>
</feature>
<keyword evidence="5" id="KW-1185">Reference proteome</keyword>
<name>A0A6I3T1F6_9BURK</name>
<feature type="signal peptide" evidence="1">
    <location>
        <begin position="1"/>
        <end position="19"/>
    </location>
</feature>
<dbReference type="EMBL" id="WNKZ01000029">
    <property type="protein sequence ID" value="MTV53477.1"/>
    <property type="molecule type" value="Genomic_DNA"/>
</dbReference>
<keyword evidence="1" id="KW-0732">Signal</keyword>
<reference evidence="2" key="4">
    <citation type="submission" date="2024-05" db="EMBL/GenBank/DDBJ databases">
        <authorList>
            <person name="Sun Q."/>
            <person name="Zhou Y."/>
        </authorList>
    </citation>
    <scope>NUCLEOTIDE SEQUENCE</scope>
    <source>
        <strain evidence="2">CGMCC 1.15931</strain>
    </source>
</reference>
<accession>A0A6I3T1F6</accession>
<evidence type="ECO:0000313" key="5">
    <source>
        <dbReference type="Proteomes" id="UP000622638"/>
    </source>
</evidence>
<gene>
    <name evidence="2" type="ORF">GCM10011572_16600</name>
    <name evidence="3" type="ORF">GM672_12140</name>
</gene>
<reference evidence="5" key="2">
    <citation type="journal article" date="2019" name="Int. J. Syst. Evol. Microbiol.">
        <title>The Global Catalogue of Microorganisms (GCM) 10K type strain sequencing project: providing services to taxonomists for standard genome sequencing and annotation.</title>
        <authorList>
            <consortium name="The Broad Institute Genomics Platform"/>
            <consortium name="The Broad Institute Genome Sequencing Center for Infectious Disease"/>
            <person name="Wu L."/>
            <person name="Ma J."/>
        </authorList>
    </citation>
    <scope>NUCLEOTIDE SEQUENCE [LARGE SCALE GENOMIC DNA]</scope>
    <source>
        <strain evidence="5">CGMCC 1.15931</strain>
    </source>
</reference>
<dbReference type="PROSITE" id="PS51257">
    <property type="entry name" value="PROKAR_LIPOPROTEIN"/>
    <property type="match status" value="1"/>
</dbReference>
<dbReference type="EMBL" id="BMKG01000005">
    <property type="protein sequence ID" value="GGB95299.1"/>
    <property type="molecule type" value="Genomic_DNA"/>
</dbReference>
<dbReference type="RefSeq" id="WP_155470787.1">
    <property type="nucleotide sequence ID" value="NZ_BMKG01000005.1"/>
</dbReference>
<dbReference type="OrthoDB" id="8924315at2"/>
<proteinExistence type="predicted"/>
<dbReference type="Proteomes" id="UP000622638">
    <property type="component" value="Unassembled WGS sequence"/>
</dbReference>
<evidence type="ECO:0000256" key="1">
    <source>
        <dbReference type="SAM" id="SignalP"/>
    </source>
</evidence>
<sequence length="202" mass="20363">MKSMTLRASVSALCAVMLAGCGGSDDGNLVLQVTVTGLTKTGLILQNGNETITINGGTGGATQKATFPTLIPEDSTLAVKIAQQPLASNCKFADGTNGVKANYYSALRVEINCTTNSYTLGGTVSGLTSAGLKLNNGANVLDVPAGATSFTFSDKQQQVADGAIYAVTVASNPAGLVCDIANNAGVMPSGPVTNIAVTCRQP</sequence>